<protein>
    <submittedName>
        <fullName evidence="1">PaaX family transcriptional regulator</fullName>
    </submittedName>
</protein>
<reference evidence="1 2" key="1">
    <citation type="submission" date="2019-07" db="EMBL/GenBank/DDBJ databases">
        <title>Draft genome sequence of Brevibacterium aurantiacum XU54 isolated from Xinjiang China.</title>
        <authorList>
            <person name="Xu X."/>
        </authorList>
    </citation>
    <scope>NUCLEOTIDE SEQUENCE [LARGE SCALE GENOMIC DNA]</scope>
    <source>
        <strain evidence="1 2">XU54</strain>
    </source>
</reference>
<dbReference type="OrthoDB" id="2270427at2"/>
<dbReference type="EMBL" id="VLTK01000004">
    <property type="protein sequence ID" value="TSI16673.1"/>
    <property type="molecule type" value="Genomic_DNA"/>
</dbReference>
<dbReference type="InterPro" id="IPR036388">
    <property type="entry name" value="WH-like_DNA-bd_sf"/>
</dbReference>
<dbReference type="RefSeq" id="WP_143921945.1">
    <property type="nucleotide sequence ID" value="NZ_VLTK01000004.1"/>
</dbReference>
<comment type="caution">
    <text evidence="1">The sequence shown here is derived from an EMBL/GenBank/DDBJ whole genome shotgun (WGS) entry which is preliminary data.</text>
</comment>
<proteinExistence type="predicted"/>
<accession>A0A556CGX2</accession>
<dbReference type="Proteomes" id="UP000316406">
    <property type="component" value="Unassembled WGS sequence"/>
</dbReference>
<gene>
    <name evidence="1" type="ORF">FO013_07430</name>
</gene>
<name>A0A556CGX2_BREAU</name>
<evidence type="ECO:0000313" key="2">
    <source>
        <dbReference type="Proteomes" id="UP000316406"/>
    </source>
</evidence>
<organism evidence="1 2">
    <name type="scientific">Brevibacterium aurantiacum</name>
    <dbReference type="NCBI Taxonomy" id="273384"/>
    <lineage>
        <taxon>Bacteria</taxon>
        <taxon>Bacillati</taxon>
        <taxon>Actinomycetota</taxon>
        <taxon>Actinomycetes</taxon>
        <taxon>Micrococcales</taxon>
        <taxon>Brevibacteriaceae</taxon>
        <taxon>Brevibacterium</taxon>
    </lineage>
</organism>
<dbReference type="AlphaFoldDB" id="A0A556CGX2"/>
<keyword evidence="2" id="KW-1185">Reference proteome</keyword>
<evidence type="ECO:0000313" key="1">
    <source>
        <dbReference type="EMBL" id="TSI16673.1"/>
    </source>
</evidence>
<sequence>MTGVHDHTKRREDVGDGYRLTRIAFDVVSAFGCLRAQGLPGPVIVGVLAEHGYSSSSVHNQLVRMVQRNILTSERLGRVSIYRLSARILSGFMDIAGDREEPTFEGRFHSVMYSIPESARMQRDRFQYVSRMLGYRQLRPGLLLSFADHSYALSAQLPAVIEPGWCEYAMIEPADIASAKRMTSRAFDVDSATLELPPLESALAALSQDGTQPGGGHPEMPLVKFFDIYFQVARAVMTHPILPSELVGSDQPALRFRNLMDRCNLEYYLRFDQQILECAGSSSSFDLIEWLPNS</sequence>
<dbReference type="Gene3D" id="1.10.10.10">
    <property type="entry name" value="Winged helix-like DNA-binding domain superfamily/Winged helix DNA-binding domain"/>
    <property type="match status" value="1"/>
</dbReference>